<evidence type="ECO:0000313" key="3">
    <source>
        <dbReference type="Proteomes" id="UP000198510"/>
    </source>
</evidence>
<feature type="transmembrane region" description="Helical" evidence="1">
    <location>
        <begin position="34"/>
        <end position="54"/>
    </location>
</feature>
<dbReference type="AlphaFoldDB" id="A0A1G9H4T0"/>
<feature type="transmembrane region" description="Helical" evidence="1">
    <location>
        <begin position="88"/>
        <end position="107"/>
    </location>
</feature>
<dbReference type="EMBL" id="FNFO01000004">
    <property type="protein sequence ID" value="SDL08018.1"/>
    <property type="molecule type" value="Genomic_DNA"/>
</dbReference>
<feature type="transmembrane region" description="Helical" evidence="1">
    <location>
        <begin position="150"/>
        <end position="171"/>
    </location>
</feature>
<keyword evidence="1" id="KW-1133">Transmembrane helix</keyword>
<proteinExistence type="predicted"/>
<accession>A0A1G9H4T0</accession>
<feature type="transmembrane region" description="Helical" evidence="1">
    <location>
        <begin position="183"/>
        <end position="207"/>
    </location>
</feature>
<feature type="transmembrane region" description="Helical" evidence="1">
    <location>
        <begin position="6"/>
        <end position="25"/>
    </location>
</feature>
<evidence type="ECO:0000256" key="1">
    <source>
        <dbReference type="SAM" id="Phobius"/>
    </source>
</evidence>
<sequence length="210" mass="24008">MSTVLTYLSFLSIFFPLIAGIFYYAQLEQLLKTFTLFIIISALFDTTLTVTTAYRVPNLPLTHLFLLVNLSFFCYIYYALLSAKWAQYGLLVLASTTALLVIANALLWGGLAHFPSLPLTLQSILLTCLALLYYYQMLTQQKILHIEKHPWFWINTGVLIYFSGNIFLFMLRNRMMDAHATDYSAYWAIHSVLNIIANTLFGIGLLCKKT</sequence>
<keyword evidence="1" id="KW-0812">Transmembrane</keyword>
<name>A0A1G9H4T0_9BACT</name>
<protein>
    <recommendedName>
        <fullName evidence="4">YhhN-like protein</fullName>
    </recommendedName>
</protein>
<evidence type="ECO:0000313" key="2">
    <source>
        <dbReference type="EMBL" id="SDL08018.1"/>
    </source>
</evidence>
<gene>
    <name evidence="2" type="ORF">SAMN05421823_104320</name>
</gene>
<evidence type="ECO:0008006" key="4">
    <source>
        <dbReference type="Google" id="ProtNLM"/>
    </source>
</evidence>
<dbReference type="OrthoDB" id="651989at2"/>
<keyword evidence="1" id="KW-0472">Membrane</keyword>
<dbReference type="STRING" id="1075417.SAMN05421823_104320"/>
<keyword evidence="3" id="KW-1185">Reference proteome</keyword>
<feature type="transmembrane region" description="Helical" evidence="1">
    <location>
        <begin position="119"/>
        <end position="138"/>
    </location>
</feature>
<dbReference type="RefSeq" id="WP_089682329.1">
    <property type="nucleotide sequence ID" value="NZ_FNFO01000004.1"/>
</dbReference>
<dbReference type="Proteomes" id="UP000198510">
    <property type="component" value="Unassembled WGS sequence"/>
</dbReference>
<feature type="transmembrane region" description="Helical" evidence="1">
    <location>
        <begin position="60"/>
        <end position="81"/>
    </location>
</feature>
<reference evidence="2 3" key="1">
    <citation type="submission" date="2016-10" db="EMBL/GenBank/DDBJ databases">
        <authorList>
            <person name="de Groot N.N."/>
        </authorList>
    </citation>
    <scope>NUCLEOTIDE SEQUENCE [LARGE SCALE GENOMIC DNA]</scope>
    <source>
        <strain evidence="2 3">DSM 25186</strain>
    </source>
</reference>
<organism evidence="2 3">
    <name type="scientific">Catalinimonas alkaloidigena</name>
    <dbReference type="NCBI Taxonomy" id="1075417"/>
    <lineage>
        <taxon>Bacteria</taxon>
        <taxon>Pseudomonadati</taxon>
        <taxon>Bacteroidota</taxon>
        <taxon>Cytophagia</taxon>
        <taxon>Cytophagales</taxon>
        <taxon>Catalimonadaceae</taxon>
        <taxon>Catalinimonas</taxon>
    </lineage>
</organism>